<dbReference type="InterPro" id="IPR006121">
    <property type="entry name" value="HMA_dom"/>
</dbReference>
<reference evidence="5 6" key="1">
    <citation type="submission" date="2016-02" db="EMBL/GenBank/DDBJ databases">
        <title>Species-wide whole genome sequencing reveals diversity, host range in Lonsdalea quercina.</title>
        <authorList>
            <person name="Li Y."/>
        </authorList>
    </citation>
    <scope>NUCLEOTIDE SEQUENCE [LARGE SCALE GENOMIC DNA]</scope>
    <source>
        <strain evidence="3 5">LMG 26264</strain>
        <strain evidence="4 6">LMG 26265</strain>
    </source>
</reference>
<gene>
    <name evidence="3" type="ORF">AU511_01370</name>
    <name evidence="4" type="ORF">AU512_11410</name>
</gene>
<dbReference type="GO" id="GO:0046872">
    <property type="term" value="F:metal ion binding"/>
    <property type="evidence" value="ECO:0007669"/>
    <property type="project" value="UniProtKB-KW"/>
</dbReference>
<evidence type="ECO:0000256" key="1">
    <source>
        <dbReference type="ARBA" id="ARBA00022723"/>
    </source>
</evidence>
<dbReference type="Proteomes" id="UP000194020">
    <property type="component" value="Unassembled WGS sequence"/>
</dbReference>
<name>A0A1X3S1Z3_9GAMM</name>
<dbReference type="OrthoDB" id="9814359at2"/>
<sequence>MSHASLAVMGMVCGGCASKVTDALQALDGVTQVDVSLEKGLVDVEYAETAAANPGAFRDAIEEIGFDVAG</sequence>
<feature type="domain" description="HMA" evidence="2">
    <location>
        <begin position="2"/>
        <end position="69"/>
    </location>
</feature>
<comment type="caution">
    <text evidence="3">The sequence shown here is derived from an EMBL/GenBank/DDBJ whole genome shotgun (WGS) entry which is preliminary data.</text>
</comment>
<evidence type="ECO:0000313" key="5">
    <source>
        <dbReference type="Proteomes" id="UP000194020"/>
    </source>
</evidence>
<dbReference type="EMBL" id="LUTQ01000034">
    <property type="protein sequence ID" value="OSN09910.1"/>
    <property type="molecule type" value="Genomic_DNA"/>
</dbReference>
<keyword evidence="6" id="KW-1185">Reference proteome</keyword>
<dbReference type="Pfam" id="PF00403">
    <property type="entry name" value="HMA"/>
    <property type="match status" value="1"/>
</dbReference>
<dbReference type="RefSeq" id="WP_094101506.1">
    <property type="nucleotide sequence ID" value="NZ_LUTP01000002.1"/>
</dbReference>
<dbReference type="Gene3D" id="3.30.70.100">
    <property type="match status" value="1"/>
</dbReference>
<dbReference type="Proteomes" id="UP000194040">
    <property type="component" value="Unassembled WGS sequence"/>
</dbReference>
<dbReference type="CDD" id="cd00371">
    <property type="entry name" value="HMA"/>
    <property type="match status" value="1"/>
</dbReference>
<dbReference type="InterPro" id="IPR017969">
    <property type="entry name" value="Heavy-metal-associated_CS"/>
</dbReference>
<evidence type="ECO:0000313" key="4">
    <source>
        <dbReference type="EMBL" id="OSN09910.1"/>
    </source>
</evidence>
<dbReference type="SUPFAM" id="SSF55008">
    <property type="entry name" value="HMA, heavy metal-associated domain"/>
    <property type="match status" value="1"/>
</dbReference>
<accession>A0A1X3S1Z3</accession>
<protein>
    <submittedName>
        <fullName evidence="3">Copper-binding protein</fullName>
    </submittedName>
</protein>
<organism evidence="3 5">
    <name type="scientific">Lonsdalea iberica</name>
    <dbReference type="NCBI Taxonomy" id="1082703"/>
    <lineage>
        <taxon>Bacteria</taxon>
        <taxon>Pseudomonadati</taxon>
        <taxon>Pseudomonadota</taxon>
        <taxon>Gammaproteobacteria</taxon>
        <taxon>Enterobacterales</taxon>
        <taxon>Pectobacteriaceae</taxon>
        <taxon>Lonsdalea</taxon>
    </lineage>
</organism>
<evidence type="ECO:0000259" key="2">
    <source>
        <dbReference type="PROSITE" id="PS50846"/>
    </source>
</evidence>
<dbReference type="PROSITE" id="PS50846">
    <property type="entry name" value="HMA_2"/>
    <property type="match status" value="1"/>
</dbReference>
<dbReference type="FunFam" id="3.30.70.100:FF:000001">
    <property type="entry name" value="ATPase copper transporting beta"/>
    <property type="match status" value="1"/>
</dbReference>
<evidence type="ECO:0000313" key="6">
    <source>
        <dbReference type="Proteomes" id="UP000194040"/>
    </source>
</evidence>
<proteinExistence type="predicted"/>
<dbReference type="EMBL" id="LUTP01000002">
    <property type="protein sequence ID" value="OSN08527.1"/>
    <property type="molecule type" value="Genomic_DNA"/>
</dbReference>
<keyword evidence="1" id="KW-0479">Metal-binding</keyword>
<dbReference type="InterPro" id="IPR036163">
    <property type="entry name" value="HMA_dom_sf"/>
</dbReference>
<dbReference type="PROSITE" id="PS01047">
    <property type="entry name" value="HMA_1"/>
    <property type="match status" value="1"/>
</dbReference>
<evidence type="ECO:0000313" key="3">
    <source>
        <dbReference type="EMBL" id="OSN08527.1"/>
    </source>
</evidence>
<dbReference type="AlphaFoldDB" id="A0A1X3S1Z3"/>